<keyword evidence="9" id="KW-0966">Cell projection</keyword>
<feature type="compositionally biased region" description="Low complexity" evidence="7">
    <location>
        <begin position="67"/>
        <end position="77"/>
    </location>
</feature>
<organism evidence="9 10">
    <name type="scientific">Arcobacter roscoffensis</name>
    <dbReference type="NCBI Taxonomy" id="2961520"/>
    <lineage>
        <taxon>Bacteria</taxon>
        <taxon>Pseudomonadati</taxon>
        <taxon>Campylobacterota</taxon>
        <taxon>Epsilonproteobacteria</taxon>
        <taxon>Campylobacterales</taxon>
        <taxon>Arcobacteraceae</taxon>
        <taxon>Arcobacter</taxon>
    </lineage>
</organism>
<keyword evidence="4 6" id="KW-0975">Bacterial flagellum</keyword>
<evidence type="ECO:0000256" key="2">
    <source>
        <dbReference type="ARBA" id="ARBA00009677"/>
    </source>
</evidence>
<evidence type="ECO:0000256" key="5">
    <source>
        <dbReference type="ARBA" id="ARBA00024934"/>
    </source>
</evidence>
<dbReference type="PANTHER" id="PTHR30435">
    <property type="entry name" value="FLAGELLAR PROTEIN"/>
    <property type="match status" value="1"/>
</dbReference>
<evidence type="ECO:0000313" key="9">
    <source>
        <dbReference type="EMBL" id="UTJ05988.1"/>
    </source>
</evidence>
<gene>
    <name evidence="9" type="primary">flgB</name>
    <name evidence="9" type="ORF">NJU99_12115</name>
</gene>
<dbReference type="PANTHER" id="PTHR30435:SF12">
    <property type="entry name" value="FLAGELLAR BASAL BODY ROD PROTEIN FLGB"/>
    <property type="match status" value="1"/>
</dbReference>
<comment type="function">
    <text evidence="5 6">Structural component of flagellum, the bacterial motility apparatus. Part of the rod structure of flagellar basal body.</text>
</comment>
<dbReference type="NCBIfam" id="TIGR01396">
    <property type="entry name" value="FlgB"/>
    <property type="match status" value="1"/>
</dbReference>
<dbReference type="PIRSF" id="PIRSF002889">
    <property type="entry name" value="Rod_FlgB"/>
    <property type="match status" value="1"/>
</dbReference>
<dbReference type="Proteomes" id="UP001060012">
    <property type="component" value="Chromosome"/>
</dbReference>
<evidence type="ECO:0000256" key="7">
    <source>
        <dbReference type="SAM" id="MobiDB-lite"/>
    </source>
</evidence>
<sequence>MEASSVTNTLFAHLNFRGERQKVISSNLANINTPNYKTKELVFEDELASQKKEPRLALAQTSGQHLPSINHNSNIPNPRLVQVKGLEEQNDGNNVNLDTQMSEMSKNKVIFDALQAAIKKDSRLFRSVIESSAKN</sequence>
<comment type="subcellular location">
    <subcellularLocation>
        <location evidence="1 6">Bacterial flagellum basal body</location>
    </subcellularLocation>
</comment>
<evidence type="ECO:0000256" key="3">
    <source>
        <dbReference type="ARBA" id="ARBA00014376"/>
    </source>
</evidence>
<evidence type="ECO:0000256" key="6">
    <source>
        <dbReference type="PIRNR" id="PIRNR002889"/>
    </source>
</evidence>
<dbReference type="InterPro" id="IPR006300">
    <property type="entry name" value="FlgB"/>
</dbReference>
<dbReference type="EMBL" id="CP100595">
    <property type="protein sequence ID" value="UTJ05988.1"/>
    <property type="molecule type" value="Genomic_DNA"/>
</dbReference>
<dbReference type="Pfam" id="PF00460">
    <property type="entry name" value="Flg_bb_rod"/>
    <property type="match status" value="1"/>
</dbReference>
<name>A0ABY5E4I8_9BACT</name>
<evidence type="ECO:0000313" key="10">
    <source>
        <dbReference type="Proteomes" id="UP001060012"/>
    </source>
</evidence>
<keyword evidence="9" id="KW-0282">Flagellum</keyword>
<evidence type="ECO:0000256" key="1">
    <source>
        <dbReference type="ARBA" id="ARBA00004117"/>
    </source>
</evidence>
<protein>
    <recommendedName>
        <fullName evidence="3 6">Flagellar basal body rod protein FlgB</fullName>
    </recommendedName>
</protein>
<feature type="region of interest" description="Disordered" evidence="7">
    <location>
        <begin position="58"/>
        <end position="77"/>
    </location>
</feature>
<comment type="similarity">
    <text evidence="2 6">Belongs to the flagella basal body rod proteins family.</text>
</comment>
<dbReference type="InterPro" id="IPR001444">
    <property type="entry name" value="Flag_bb_rod_N"/>
</dbReference>
<proteinExistence type="inferred from homology"/>
<feature type="domain" description="Flagellar basal body rod protein N-terminal" evidence="8">
    <location>
        <begin position="20"/>
        <end position="37"/>
    </location>
</feature>
<accession>A0ABY5E4I8</accession>
<keyword evidence="10" id="KW-1185">Reference proteome</keyword>
<reference evidence="9" key="1">
    <citation type="submission" date="2022-07" db="EMBL/GenBank/DDBJ databases">
        <title>Arcobacter roscoffensis sp. nov., a marine bacterium isolated from coastal seawater collected from Roscoff, France.</title>
        <authorList>
            <person name="Pascual J."/>
            <person name="Lepeaux C."/>
            <person name="Methner A."/>
            <person name="Overmann J."/>
        </authorList>
    </citation>
    <scope>NUCLEOTIDE SEQUENCE</scope>
    <source>
        <strain evidence="9">ARW1-2F2</strain>
    </source>
</reference>
<evidence type="ECO:0000259" key="8">
    <source>
        <dbReference type="Pfam" id="PF00460"/>
    </source>
</evidence>
<evidence type="ECO:0000256" key="4">
    <source>
        <dbReference type="ARBA" id="ARBA00023143"/>
    </source>
</evidence>
<keyword evidence="9" id="KW-0969">Cilium</keyword>
<comment type="subunit">
    <text evidence="6">The basal body constitutes a major portion of the flagellar organelle and consists of a number of rings mounted on a central rod.</text>
</comment>
<dbReference type="RefSeq" id="WP_254576169.1">
    <property type="nucleotide sequence ID" value="NZ_CP100595.1"/>
</dbReference>